<dbReference type="EMBL" id="AGNL01035228">
    <property type="protein sequence ID" value="EJK54821.1"/>
    <property type="molecule type" value="Genomic_DNA"/>
</dbReference>
<feature type="region of interest" description="Disordered" evidence="1">
    <location>
        <begin position="225"/>
        <end position="246"/>
    </location>
</feature>
<evidence type="ECO:0000256" key="1">
    <source>
        <dbReference type="SAM" id="MobiDB-lite"/>
    </source>
</evidence>
<comment type="caution">
    <text evidence="2">The sequence shown here is derived from an EMBL/GenBank/DDBJ whole genome shotgun (WGS) entry which is preliminary data.</text>
</comment>
<reference evidence="2 3" key="1">
    <citation type="journal article" date="2012" name="Genome Biol.">
        <title>Genome and low-iron response of an oceanic diatom adapted to chronic iron limitation.</title>
        <authorList>
            <person name="Lommer M."/>
            <person name="Specht M."/>
            <person name="Roy A.S."/>
            <person name="Kraemer L."/>
            <person name="Andreson R."/>
            <person name="Gutowska M.A."/>
            <person name="Wolf J."/>
            <person name="Bergner S.V."/>
            <person name="Schilhabel M.B."/>
            <person name="Klostermeier U.C."/>
            <person name="Beiko R.G."/>
            <person name="Rosenstiel P."/>
            <person name="Hippler M."/>
            <person name="Laroche J."/>
        </authorList>
    </citation>
    <scope>NUCLEOTIDE SEQUENCE [LARGE SCALE GENOMIC DNA]</scope>
    <source>
        <strain evidence="2 3">CCMP1005</strain>
    </source>
</reference>
<protein>
    <submittedName>
        <fullName evidence="2">Uncharacterized protein</fullName>
    </submittedName>
</protein>
<proteinExistence type="predicted"/>
<evidence type="ECO:0000313" key="3">
    <source>
        <dbReference type="Proteomes" id="UP000266841"/>
    </source>
</evidence>
<sequence length="246" mass="27878">MDGNKMKLTDMWEMCVQEDSRRGSSKTDHRSHQRPPTSISCQLKNEQNDLDLVQQQSQSQSQMQHRQDDMVQLLQQQQLQLEQQLQQEQQITKLCPPLGDDVKMDVSEQEQEQMEEDSLLGSDFFESLGEIQTGDLSQTAEIPYAFSKPFSPILGGDNAGANQGYTPTALRMITECPDNFIIRGVTSRRHPGADTSGRHPGADTSGRRPRADTITHTFTLCKRCNWDHEHPDTPPPLRLSKNGHHK</sequence>
<keyword evidence="3" id="KW-1185">Reference proteome</keyword>
<gene>
    <name evidence="2" type="ORF">THAOC_25519</name>
</gene>
<accession>K0S184</accession>
<evidence type="ECO:0000313" key="2">
    <source>
        <dbReference type="EMBL" id="EJK54821.1"/>
    </source>
</evidence>
<dbReference type="AlphaFoldDB" id="K0S184"/>
<feature type="compositionally biased region" description="Basic and acidic residues" evidence="1">
    <location>
        <begin position="196"/>
        <end position="210"/>
    </location>
</feature>
<feature type="region of interest" description="Disordered" evidence="1">
    <location>
        <begin position="187"/>
        <end position="210"/>
    </location>
</feature>
<name>K0S184_THAOC</name>
<feature type="compositionally biased region" description="Basic and acidic residues" evidence="1">
    <location>
        <begin position="18"/>
        <end position="30"/>
    </location>
</feature>
<feature type="region of interest" description="Disordered" evidence="1">
    <location>
        <begin position="16"/>
        <end position="42"/>
    </location>
</feature>
<feature type="non-terminal residue" evidence="2">
    <location>
        <position position="246"/>
    </location>
</feature>
<organism evidence="2 3">
    <name type="scientific">Thalassiosira oceanica</name>
    <name type="common">Marine diatom</name>
    <dbReference type="NCBI Taxonomy" id="159749"/>
    <lineage>
        <taxon>Eukaryota</taxon>
        <taxon>Sar</taxon>
        <taxon>Stramenopiles</taxon>
        <taxon>Ochrophyta</taxon>
        <taxon>Bacillariophyta</taxon>
        <taxon>Coscinodiscophyceae</taxon>
        <taxon>Thalassiosirophycidae</taxon>
        <taxon>Thalassiosirales</taxon>
        <taxon>Thalassiosiraceae</taxon>
        <taxon>Thalassiosira</taxon>
    </lineage>
</organism>
<dbReference type="Proteomes" id="UP000266841">
    <property type="component" value="Unassembled WGS sequence"/>
</dbReference>